<feature type="compositionally biased region" description="Pro residues" evidence="1">
    <location>
        <begin position="522"/>
        <end position="538"/>
    </location>
</feature>
<feature type="region of interest" description="Disordered" evidence="1">
    <location>
        <begin position="514"/>
        <end position="597"/>
    </location>
</feature>
<gene>
    <name evidence="3" type="ORF">C8A00DRAFT_47428</name>
</gene>
<feature type="transmembrane region" description="Helical" evidence="2">
    <location>
        <begin position="12"/>
        <end position="41"/>
    </location>
</feature>
<feature type="transmembrane region" description="Helical" evidence="2">
    <location>
        <begin position="252"/>
        <end position="274"/>
    </location>
</feature>
<name>A0AAN6VEU1_9PEZI</name>
<feature type="transmembrane region" description="Helical" evidence="2">
    <location>
        <begin position="118"/>
        <end position="138"/>
    </location>
</feature>
<accession>A0AAN6VEU1</accession>
<comment type="caution">
    <text evidence="3">The sequence shown here is derived from an EMBL/GenBank/DDBJ whole genome shotgun (WGS) entry which is preliminary data.</text>
</comment>
<feature type="compositionally biased region" description="Low complexity" evidence="1">
    <location>
        <begin position="567"/>
        <end position="587"/>
    </location>
</feature>
<evidence type="ECO:0000256" key="1">
    <source>
        <dbReference type="SAM" id="MobiDB-lite"/>
    </source>
</evidence>
<reference evidence="3" key="2">
    <citation type="submission" date="2023-05" db="EMBL/GenBank/DDBJ databases">
        <authorList>
            <consortium name="Lawrence Berkeley National Laboratory"/>
            <person name="Steindorff A."/>
            <person name="Hensen N."/>
            <person name="Bonometti L."/>
            <person name="Westerberg I."/>
            <person name="Brannstrom I.O."/>
            <person name="Guillou S."/>
            <person name="Cros-Aarteil S."/>
            <person name="Calhoun S."/>
            <person name="Haridas S."/>
            <person name="Kuo A."/>
            <person name="Mondo S."/>
            <person name="Pangilinan J."/>
            <person name="Riley R."/>
            <person name="Labutti K."/>
            <person name="Andreopoulos B."/>
            <person name="Lipzen A."/>
            <person name="Chen C."/>
            <person name="Yanf M."/>
            <person name="Daum C."/>
            <person name="Ng V."/>
            <person name="Clum A."/>
            <person name="Ohm R."/>
            <person name="Martin F."/>
            <person name="Silar P."/>
            <person name="Natvig D."/>
            <person name="Lalanne C."/>
            <person name="Gautier V."/>
            <person name="Ament-Velasquez S.L."/>
            <person name="Kruys A."/>
            <person name="Hutchinson M.I."/>
            <person name="Powell A.J."/>
            <person name="Barry K."/>
            <person name="Miller A.N."/>
            <person name="Grigoriev I.V."/>
            <person name="Debuchy R."/>
            <person name="Gladieux P."/>
            <person name="Thoren M.H."/>
            <person name="Johannesson H."/>
        </authorList>
    </citation>
    <scope>NUCLEOTIDE SEQUENCE</scope>
    <source>
        <strain evidence="3">CBS 538.74</strain>
    </source>
</reference>
<organism evidence="3 4">
    <name type="scientific">Chaetomidium leptoderma</name>
    <dbReference type="NCBI Taxonomy" id="669021"/>
    <lineage>
        <taxon>Eukaryota</taxon>
        <taxon>Fungi</taxon>
        <taxon>Dikarya</taxon>
        <taxon>Ascomycota</taxon>
        <taxon>Pezizomycotina</taxon>
        <taxon>Sordariomycetes</taxon>
        <taxon>Sordariomycetidae</taxon>
        <taxon>Sordariales</taxon>
        <taxon>Chaetomiaceae</taxon>
        <taxon>Chaetomidium</taxon>
    </lineage>
</organism>
<keyword evidence="4" id="KW-1185">Reference proteome</keyword>
<feature type="transmembrane region" description="Helical" evidence="2">
    <location>
        <begin position="158"/>
        <end position="183"/>
    </location>
</feature>
<keyword evidence="2" id="KW-1133">Transmembrane helix</keyword>
<evidence type="ECO:0000256" key="2">
    <source>
        <dbReference type="SAM" id="Phobius"/>
    </source>
</evidence>
<proteinExistence type="predicted"/>
<reference evidence="3" key="1">
    <citation type="journal article" date="2023" name="Mol. Phylogenet. Evol.">
        <title>Genome-scale phylogeny and comparative genomics of the fungal order Sordariales.</title>
        <authorList>
            <person name="Hensen N."/>
            <person name="Bonometti L."/>
            <person name="Westerberg I."/>
            <person name="Brannstrom I.O."/>
            <person name="Guillou S."/>
            <person name="Cros-Aarteil S."/>
            <person name="Calhoun S."/>
            <person name="Haridas S."/>
            <person name="Kuo A."/>
            <person name="Mondo S."/>
            <person name="Pangilinan J."/>
            <person name="Riley R."/>
            <person name="LaButti K."/>
            <person name="Andreopoulos B."/>
            <person name="Lipzen A."/>
            <person name="Chen C."/>
            <person name="Yan M."/>
            <person name="Daum C."/>
            <person name="Ng V."/>
            <person name="Clum A."/>
            <person name="Steindorff A."/>
            <person name="Ohm R.A."/>
            <person name="Martin F."/>
            <person name="Silar P."/>
            <person name="Natvig D.O."/>
            <person name="Lalanne C."/>
            <person name="Gautier V."/>
            <person name="Ament-Velasquez S.L."/>
            <person name="Kruys A."/>
            <person name="Hutchinson M.I."/>
            <person name="Powell A.J."/>
            <person name="Barry K."/>
            <person name="Miller A.N."/>
            <person name="Grigoriev I.V."/>
            <person name="Debuchy R."/>
            <person name="Gladieux P."/>
            <person name="Hiltunen Thoren M."/>
            <person name="Johannesson H."/>
        </authorList>
    </citation>
    <scope>NUCLEOTIDE SEQUENCE</scope>
    <source>
        <strain evidence="3">CBS 538.74</strain>
    </source>
</reference>
<dbReference type="EMBL" id="MU857250">
    <property type="protein sequence ID" value="KAK4148831.1"/>
    <property type="molecule type" value="Genomic_DNA"/>
</dbReference>
<dbReference type="AlphaFoldDB" id="A0AAN6VEU1"/>
<sequence>MAAPQKHDDNVLTRAWCVCGLVVSWIFGISSLLAGGICVYLEVRDGNAAHIILSHTWREVLPLGLNILVTLLNDSMGYVHTCSLRWSLQREGKLDFNSNLRLLTAPTHSRANGVIPNAVYLLGIVLSYGSTSLIFLSLNPELARLLGKAYDRADIDGVHINAVALLTLGAGFLLQAIITNWALLETNIPTWSSNPLDVARACTVDEHDGQRVEPRIGRCMMSVHLAEQDARCCKPTPKQGRMIMAHSHVRRILILLWILPVLSGIWGGAVYGYLLKGSRNGVFGRSWSLLPVFTGSTDSNCSTHQCTDGTSVLNVGWSAANGAAGTVGAVFLIMAFQSIITLALHCAELIVNLSRDEGVYRALIGPRGTNGHYNSVHAAVTSWQTLFLFALKAGVHWMFGLAINLQFQLGVNMHPPQIIYFSAFTLAAAIFGLLLSVWRPRGYLPASYGHIQTMADVVDDWADSGCMFWGEKVAGNPGYTGTSTHRLKQPDERMWYGGQRDVRHSGTRISAVPTELHNLGPSPAPDFHTPPPNPPTAPPYSAQHNTFAQWVQQGQTQNRPSHNSLNSAYSGVSGHSGYSGHSAQSSQPFLSGYNRGW</sequence>
<feature type="compositionally biased region" description="Polar residues" evidence="1">
    <location>
        <begin position="542"/>
        <end position="566"/>
    </location>
</feature>
<keyword evidence="2" id="KW-0472">Membrane</keyword>
<dbReference type="Proteomes" id="UP001302745">
    <property type="component" value="Unassembled WGS sequence"/>
</dbReference>
<evidence type="ECO:0000313" key="3">
    <source>
        <dbReference type="EMBL" id="KAK4148831.1"/>
    </source>
</evidence>
<evidence type="ECO:0000313" key="4">
    <source>
        <dbReference type="Proteomes" id="UP001302745"/>
    </source>
</evidence>
<feature type="transmembrane region" description="Helical" evidence="2">
    <location>
        <begin position="386"/>
        <end position="406"/>
    </location>
</feature>
<protein>
    <submittedName>
        <fullName evidence="3">Uncharacterized protein</fullName>
    </submittedName>
</protein>
<feature type="transmembrane region" description="Helical" evidence="2">
    <location>
        <begin position="418"/>
        <end position="438"/>
    </location>
</feature>
<keyword evidence="2" id="KW-0812">Transmembrane</keyword>